<comment type="caution">
    <text evidence="3">The sequence shown here is derived from an EMBL/GenBank/DDBJ whole genome shotgun (WGS) entry which is preliminary data.</text>
</comment>
<keyword evidence="2" id="KW-0812">Transmembrane</keyword>
<evidence type="ECO:0000313" key="3">
    <source>
        <dbReference type="EMBL" id="KMO85354.1"/>
    </source>
</evidence>
<evidence type="ECO:0000256" key="1">
    <source>
        <dbReference type="SAM" id="MobiDB-lite"/>
    </source>
</evidence>
<dbReference type="InParanoid" id="A0A0J6WS58"/>
<gene>
    <name evidence="3" type="ORF">AB840_14000</name>
</gene>
<reference evidence="3 4" key="1">
    <citation type="submission" date="2015-06" db="EMBL/GenBank/DDBJ databases">
        <title>Draft genome sequence of beer spoilage bacterium Megasphaera cerevisiae type strain 20462.</title>
        <authorList>
            <person name="Kutumbaka K."/>
            <person name="Pasmowitz J."/>
            <person name="Mategko J."/>
            <person name="Reyes D."/>
            <person name="Friedrich A."/>
            <person name="Han S."/>
            <person name="Martens-Habbena W."/>
            <person name="Neal-McKinney J."/>
            <person name="Janagama H.K."/>
            <person name="Nadala C."/>
            <person name="Samadpour M."/>
        </authorList>
    </citation>
    <scope>NUCLEOTIDE SEQUENCE [LARGE SCALE GENOMIC DNA]</scope>
    <source>
        <strain evidence="3 4">DSM 20462</strain>
    </source>
</reference>
<feature type="transmembrane region" description="Helical" evidence="2">
    <location>
        <begin position="12"/>
        <end position="31"/>
    </location>
</feature>
<protein>
    <submittedName>
        <fullName evidence="3">Uncharacterized protein</fullName>
    </submittedName>
</protein>
<dbReference type="Proteomes" id="UP000036503">
    <property type="component" value="Unassembled WGS sequence"/>
</dbReference>
<organism evidence="3 4">
    <name type="scientific">Megasphaera cerevisiae DSM 20462</name>
    <dbReference type="NCBI Taxonomy" id="1122219"/>
    <lineage>
        <taxon>Bacteria</taxon>
        <taxon>Bacillati</taxon>
        <taxon>Bacillota</taxon>
        <taxon>Negativicutes</taxon>
        <taxon>Veillonellales</taxon>
        <taxon>Veillonellaceae</taxon>
        <taxon>Megasphaera</taxon>
    </lineage>
</organism>
<accession>A0A0J6WS58</accession>
<dbReference type="PATRIC" id="fig|1122219.3.peg.3030"/>
<evidence type="ECO:0000256" key="2">
    <source>
        <dbReference type="SAM" id="Phobius"/>
    </source>
</evidence>
<keyword evidence="4" id="KW-1185">Reference proteome</keyword>
<feature type="region of interest" description="Disordered" evidence="1">
    <location>
        <begin position="28"/>
        <end position="68"/>
    </location>
</feature>
<dbReference type="EMBL" id="LEKT01000070">
    <property type="protein sequence ID" value="KMO85354.1"/>
    <property type="molecule type" value="Genomic_DNA"/>
</dbReference>
<sequence>MLSITKKTKITILSVMMTASLLGTTFIYAAGPGGPGGPPPQHQMNPPDDRPGGPPPSHHHHHKDKDNTVTSFIAGAIVGAVVEHNA</sequence>
<evidence type="ECO:0000313" key="4">
    <source>
        <dbReference type="Proteomes" id="UP000036503"/>
    </source>
</evidence>
<keyword evidence="2" id="KW-1133">Transmembrane helix</keyword>
<proteinExistence type="predicted"/>
<name>A0A0J6WS58_9FIRM</name>
<dbReference type="AlphaFoldDB" id="A0A0J6WS58"/>
<keyword evidence="2" id="KW-0472">Membrane</keyword>